<dbReference type="CDD" id="cd12087">
    <property type="entry name" value="TM_EGFR-like"/>
    <property type="match status" value="1"/>
</dbReference>
<keyword evidence="2" id="KW-1133">Transmembrane helix</keyword>
<sequence>MGGTFFNASNFLSAPLPMSEAGVITWTALPDPPQWVAMAGVDTTPQFHCAVNRDGKVFLFGNAVGFAVYDIASRVWSTPVPTYKSVSSANLLNQQGLNSAVQPDGYTISILATTPPTYMELDTSTMTIEGIAVEGFTENLHGFCMDVVATSPPTPVVCGGSTLAVYSGACWQLGLGSASASVPFANIPAQDGCSLMAYGTKFMVISGYLQTYHTTLPTATTINPDMLSYDLAAQNKTWTTISNSQQANPLPVRCYNSANAMPGTGAAIIFGGYNPGTNVVYDNIYFLDLSSGQWVSNISPASNPFPTPSPSASGAAPSATKSGNSGAPTHPTSPSSSSSSSNTGAIAGGVVGSVAVIGLAFGIFFYQRRKTRYNLTGNNPEVISMDEPLNNKGRSDLNSSPDSANSWGQGSAQPPRNPQFFVASAPSAPQSISGPAPHNPVAAASPQGYI</sequence>
<evidence type="ECO:0000256" key="1">
    <source>
        <dbReference type="SAM" id="MobiDB-lite"/>
    </source>
</evidence>
<dbReference type="InterPro" id="IPR011043">
    <property type="entry name" value="Gal_Oxase/kelch_b-propeller"/>
</dbReference>
<dbReference type="AlphaFoldDB" id="A0A9P3H2T2"/>
<dbReference type="SUPFAM" id="SSF50965">
    <property type="entry name" value="Galactose oxidase, central domain"/>
    <property type="match status" value="1"/>
</dbReference>
<protein>
    <recommendedName>
        <fullName evidence="5">Galactose oxidase</fullName>
    </recommendedName>
</protein>
<evidence type="ECO:0008006" key="5">
    <source>
        <dbReference type="Google" id="ProtNLM"/>
    </source>
</evidence>
<dbReference type="OrthoDB" id="2430752at2759"/>
<reference evidence="3" key="2">
    <citation type="journal article" date="2022" name="Microbiol. Resour. Announc.">
        <title>Whole-Genome Sequence of Entomortierella parvispora E1425, a Mucoromycotan Fungus Associated with Burkholderiaceae-Related Endosymbiotic Bacteria.</title>
        <authorList>
            <person name="Herlambang A."/>
            <person name="Guo Y."/>
            <person name="Takashima Y."/>
            <person name="Narisawa K."/>
            <person name="Ohta H."/>
            <person name="Nishizawa T."/>
        </authorList>
    </citation>
    <scope>NUCLEOTIDE SEQUENCE</scope>
    <source>
        <strain evidence="3">E1425</strain>
    </source>
</reference>
<evidence type="ECO:0000313" key="4">
    <source>
        <dbReference type="Proteomes" id="UP000827284"/>
    </source>
</evidence>
<evidence type="ECO:0000256" key="2">
    <source>
        <dbReference type="SAM" id="Phobius"/>
    </source>
</evidence>
<dbReference type="Gene3D" id="2.120.10.80">
    <property type="entry name" value="Kelch-type beta propeller"/>
    <property type="match status" value="1"/>
</dbReference>
<dbReference type="EMBL" id="BQFW01000002">
    <property type="protein sequence ID" value="GJJ69045.1"/>
    <property type="molecule type" value="Genomic_DNA"/>
</dbReference>
<feature type="compositionally biased region" description="Low complexity" evidence="1">
    <location>
        <begin position="310"/>
        <end position="342"/>
    </location>
</feature>
<keyword evidence="2" id="KW-0812">Transmembrane</keyword>
<feature type="transmembrane region" description="Helical" evidence="2">
    <location>
        <begin position="345"/>
        <end position="366"/>
    </location>
</feature>
<gene>
    <name evidence="3" type="ORF">EMPS_01391</name>
</gene>
<name>A0A9P3H2T2_9FUNG</name>
<accession>A0A9P3H2T2</accession>
<feature type="compositionally biased region" description="Polar residues" evidence="1">
    <location>
        <begin position="396"/>
        <end position="414"/>
    </location>
</feature>
<evidence type="ECO:0000313" key="3">
    <source>
        <dbReference type="EMBL" id="GJJ69045.1"/>
    </source>
</evidence>
<keyword evidence="4" id="KW-1185">Reference proteome</keyword>
<reference evidence="3" key="1">
    <citation type="submission" date="2021-11" db="EMBL/GenBank/DDBJ databases">
        <authorList>
            <person name="Herlambang A."/>
            <person name="Guo Y."/>
            <person name="Takashima Y."/>
            <person name="Nishizawa T."/>
        </authorList>
    </citation>
    <scope>NUCLEOTIDE SEQUENCE</scope>
    <source>
        <strain evidence="3">E1425</strain>
    </source>
</reference>
<feature type="region of interest" description="Disordered" evidence="1">
    <location>
        <begin position="305"/>
        <end position="342"/>
    </location>
</feature>
<keyword evidence="2" id="KW-0472">Membrane</keyword>
<dbReference type="Proteomes" id="UP000827284">
    <property type="component" value="Unassembled WGS sequence"/>
</dbReference>
<feature type="region of interest" description="Disordered" evidence="1">
    <location>
        <begin position="376"/>
        <end position="450"/>
    </location>
</feature>
<dbReference type="InterPro" id="IPR015915">
    <property type="entry name" value="Kelch-typ_b-propeller"/>
</dbReference>
<proteinExistence type="predicted"/>
<comment type="caution">
    <text evidence="3">The sequence shown here is derived from an EMBL/GenBank/DDBJ whole genome shotgun (WGS) entry which is preliminary data.</text>
</comment>
<organism evidence="3 4">
    <name type="scientific">Entomortierella parvispora</name>
    <dbReference type="NCBI Taxonomy" id="205924"/>
    <lineage>
        <taxon>Eukaryota</taxon>
        <taxon>Fungi</taxon>
        <taxon>Fungi incertae sedis</taxon>
        <taxon>Mucoromycota</taxon>
        <taxon>Mortierellomycotina</taxon>
        <taxon>Mortierellomycetes</taxon>
        <taxon>Mortierellales</taxon>
        <taxon>Mortierellaceae</taxon>
        <taxon>Entomortierella</taxon>
    </lineage>
</organism>